<dbReference type="EMBL" id="JAERRK010000025">
    <property type="protein sequence ID" value="MBL1086787.1"/>
    <property type="molecule type" value="Genomic_DNA"/>
</dbReference>
<evidence type="ECO:0000256" key="1">
    <source>
        <dbReference type="SAM" id="MobiDB-lite"/>
    </source>
</evidence>
<sequence length="84" mass="9077">MTWEDRWEHSECSASGEALFPDEDSPAAGHDGCPEPGDVGWYGQWECICGAGGDGEWEDGDRAASGHECDDENKLDDEVEETAA</sequence>
<feature type="compositionally biased region" description="Acidic residues" evidence="1">
    <location>
        <begin position="69"/>
        <end position="84"/>
    </location>
</feature>
<keyword evidence="3" id="KW-1185">Reference proteome</keyword>
<feature type="region of interest" description="Disordered" evidence="1">
    <location>
        <begin position="52"/>
        <end position="84"/>
    </location>
</feature>
<evidence type="ECO:0000313" key="2">
    <source>
        <dbReference type="EMBL" id="MBL1086787.1"/>
    </source>
</evidence>
<organism evidence="2 3">
    <name type="scientific">Streptomyces actinomycinicus</name>
    <dbReference type="NCBI Taxonomy" id="1695166"/>
    <lineage>
        <taxon>Bacteria</taxon>
        <taxon>Bacillati</taxon>
        <taxon>Actinomycetota</taxon>
        <taxon>Actinomycetes</taxon>
        <taxon>Kitasatosporales</taxon>
        <taxon>Streptomycetaceae</taxon>
        <taxon>Streptomyces</taxon>
    </lineage>
</organism>
<name>A0A937JSI0_9ACTN</name>
<dbReference type="AlphaFoldDB" id="A0A937JSI0"/>
<proteinExistence type="predicted"/>
<feature type="compositionally biased region" description="Basic and acidic residues" evidence="1">
    <location>
        <begin position="1"/>
        <end position="11"/>
    </location>
</feature>
<gene>
    <name evidence="2" type="ORF">JK359_33315</name>
</gene>
<evidence type="ECO:0000313" key="3">
    <source>
        <dbReference type="Proteomes" id="UP000661858"/>
    </source>
</evidence>
<protein>
    <submittedName>
        <fullName evidence="2">Uncharacterized protein</fullName>
    </submittedName>
</protein>
<reference evidence="2" key="1">
    <citation type="submission" date="2021-01" db="EMBL/GenBank/DDBJ databases">
        <title>WGS of actinomycetes isolated from Thailand.</title>
        <authorList>
            <person name="Thawai C."/>
        </authorList>
    </citation>
    <scope>NUCLEOTIDE SEQUENCE</scope>
    <source>
        <strain evidence="2">RCU-197</strain>
    </source>
</reference>
<feature type="region of interest" description="Disordered" evidence="1">
    <location>
        <begin position="1"/>
        <end position="37"/>
    </location>
</feature>
<accession>A0A937JSI0</accession>
<comment type="caution">
    <text evidence="2">The sequence shown here is derived from an EMBL/GenBank/DDBJ whole genome shotgun (WGS) entry which is preliminary data.</text>
</comment>
<dbReference type="Proteomes" id="UP000661858">
    <property type="component" value="Unassembled WGS sequence"/>
</dbReference>